<proteinExistence type="predicted"/>
<evidence type="ECO:0000256" key="1">
    <source>
        <dbReference type="SAM" id="Phobius"/>
    </source>
</evidence>
<protein>
    <submittedName>
        <fullName evidence="2">UbiA family prenyltransferase</fullName>
    </submittedName>
</protein>
<organism evidence="2 3">
    <name type="scientific">Natrinema thermotolerans</name>
    <dbReference type="NCBI Taxonomy" id="121872"/>
    <lineage>
        <taxon>Archaea</taxon>
        <taxon>Methanobacteriati</taxon>
        <taxon>Methanobacteriota</taxon>
        <taxon>Stenosarchaea group</taxon>
        <taxon>Halobacteria</taxon>
        <taxon>Halobacteriales</taxon>
        <taxon>Natrialbaceae</taxon>
        <taxon>Natrinema</taxon>
    </lineage>
</organism>
<gene>
    <name evidence="2" type="ORF">NP511_16890</name>
</gene>
<accession>A0AAF0T1C1</accession>
<feature type="transmembrane region" description="Helical" evidence="1">
    <location>
        <begin position="217"/>
        <end position="241"/>
    </location>
</feature>
<dbReference type="AlphaFoldDB" id="A0AAF0T1C1"/>
<sequence>MDTRTVHTPFLLNLWLCIGAVLMVCITAITLDIPLSAIGVGILLPALGVYVIYVEDRRNISPEDRINNAYRTALVERFDTPLLYTSLASIVIYQAITLFFAIDLASTSRTGLALLIAQLPLVFIYTYDDSKRYPFIDSAYVAVVWAVLIFLPIFLSTTLRVTMPTVAVFMAWFAIIFAGVESRNVNDITGDDEVNRATVASILGPHRTKYLVLSLKTAGLGTIYGFGGVIPALLTVVYLLYLSLFRKLTRNITPPPEYRPGEPSNGTW</sequence>
<evidence type="ECO:0000313" key="3">
    <source>
        <dbReference type="Proteomes" id="UP001224926"/>
    </source>
</evidence>
<feature type="transmembrane region" description="Helical" evidence="1">
    <location>
        <begin position="12"/>
        <end position="29"/>
    </location>
</feature>
<dbReference type="GeneID" id="84215653"/>
<keyword evidence="1" id="KW-0472">Membrane</keyword>
<name>A0AAF0T1C1_9EURY</name>
<keyword evidence="1" id="KW-1133">Transmembrane helix</keyword>
<dbReference type="EMBL" id="CP101873">
    <property type="protein sequence ID" value="WMT07052.1"/>
    <property type="molecule type" value="Genomic_DNA"/>
</dbReference>
<keyword evidence="1" id="KW-0812">Transmembrane</keyword>
<dbReference type="RefSeq" id="WP_233274358.1">
    <property type="nucleotide sequence ID" value="NZ_CP101873.1"/>
</dbReference>
<evidence type="ECO:0000313" key="2">
    <source>
        <dbReference type="EMBL" id="WMT07052.1"/>
    </source>
</evidence>
<feature type="transmembrane region" description="Helical" evidence="1">
    <location>
        <begin position="35"/>
        <end position="53"/>
    </location>
</feature>
<feature type="transmembrane region" description="Helical" evidence="1">
    <location>
        <begin position="139"/>
        <end position="155"/>
    </location>
</feature>
<feature type="transmembrane region" description="Helical" evidence="1">
    <location>
        <begin position="81"/>
        <end position="102"/>
    </location>
</feature>
<reference evidence="2 3" key="1">
    <citation type="submission" date="2022-07" db="EMBL/GenBank/DDBJ databases">
        <title>Two temperate virus in Haloterrigena jeotgali A29.</title>
        <authorList>
            <person name="Deng X."/>
        </authorList>
    </citation>
    <scope>NUCLEOTIDE SEQUENCE [LARGE SCALE GENOMIC DNA]</scope>
    <source>
        <strain evidence="2 3">A29</strain>
    </source>
</reference>
<feature type="transmembrane region" description="Helical" evidence="1">
    <location>
        <begin position="161"/>
        <end position="180"/>
    </location>
</feature>
<dbReference type="Proteomes" id="UP001224926">
    <property type="component" value="Chromosome"/>
</dbReference>
<keyword evidence="3" id="KW-1185">Reference proteome</keyword>